<dbReference type="NCBIfam" id="TIGR00032">
    <property type="entry name" value="argG"/>
    <property type="match status" value="1"/>
</dbReference>
<keyword evidence="5" id="KW-0028">Amino-acid biosynthesis</keyword>
<dbReference type="InterPro" id="IPR048268">
    <property type="entry name" value="Arginosuc_syn_C"/>
</dbReference>
<dbReference type="PROSITE" id="PS00565">
    <property type="entry name" value="ARGININOSUCCIN_SYN_2"/>
    <property type="match status" value="1"/>
</dbReference>
<dbReference type="GO" id="GO:0005524">
    <property type="term" value="F:ATP binding"/>
    <property type="evidence" value="ECO:0007669"/>
    <property type="project" value="UniProtKB-KW"/>
</dbReference>
<dbReference type="PANTHER" id="PTHR11587:SF2">
    <property type="entry name" value="ARGININOSUCCINATE SYNTHASE"/>
    <property type="match status" value="1"/>
</dbReference>
<dbReference type="InterPro" id="IPR024074">
    <property type="entry name" value="AS_cat/multimer_dom_body"/>
</dbReference>
<name>A0A0R2PXU7_9GAMM</name>
<evidence type="ECO:0000256" key="7">
    <source>
        <dbReference type="ARBA" id="ARBA00022840"/>
    </source>
</evidence>
<dbReference type="Gene3D" id="3.90.1260.10">
    <property type="entry name" value="Argininosuccinate synthetase, chain A, domain 2"/>
    <property type="match status" value="1"/>
</dbReference>
<reference evidence="11" key="1">
    <citation type="submission" date="2015-10" db="EMBL/GenBank/DDBJ databases">
        <title>Metagenome-Assembled Genomes uncover a global brackish microbiome.</title>
        <authorList>
            <person name="Hugerth L.W."/>
            <person name="Larsson J."/>
            <person name="Alneberg J."/>
            <person name="Lindh M.V."/>
            <person name="Legrand C."/>
            <person name="Pinhassi J."/>
            <person name="Andersson A."/>
        </authorList>
    </citation>
    <scope>NUCLEOTIDE SEQUENCE [LARGE SCALE GENOMIC DNA]</scope>
</reference>
<evidence type="ECO:0000259" key="9">
    <source>
        <dbReference type="Pfam" id="PF20979"/>
    </source>
</evidence>
<dbReference type="PROSITE" id="PS00564">
    <property type="entry name" value="ARGININOSUCCIN_SYN_1"/>
    <property type="match status" value="1"/>
</dbReference>
<accession>A0A0R2PXU7</accession>
<keyword evidence="4 10" id="KW-0436">Ligase</keyword>
<dbReference type="GO" id="GO:0000053">
    <property type="term" value="P:argininosuccinate metabolic process"/>
    <property type="evidence" value="ECO:0007669"/>
    <property type="project" value="TreeGrafter"/>
</dbReference>
<protein>
    <recommendedName>
        <fullName evidence="2">argininosuccinate synthase</fullName>
        <ecNumber evidence="2">6.3.4.5</ecNumber>
    </recommendedName>
</protein>
<feature type="domain" description="Arginosuccinate synthase-like N-terminal" evidence="8">
    <location>
        <begin position="4"/>
        <end position="152"/>
    </location>
</feature>
<dbReference type="GO" id="GO:0000050">
    <property type="term" value="P:urea cycle"/>
    <property type="evidence" value="ECO:0007669"/>
    <property type="project" value="TreeGrafter"/>
</dbReference>
<dbReference type="InterPro" id="IPR001518">
    <property type="entry name" value="Arginosuc_synth"/>
</dbReference>
<dbReference type="InterPro" id="IPR023434">
    <property type="entry name" value="Arginosuc_synth_type_1_subfam"/>
</dbReference>
<evidence type="ECO:0000259" key="8">
    <source>
        <dbReference type="Pfam" id="PF00764"/>
    </source>
</evidence>
<evidence type="ECO:0000256" key="4">
    <source>
        <dbReference type="ARBA" id="ARBA00022598"/>
    </source>
</evidence>
<comment type="caution">
    <text evidence="10">The sequence shown here is derived from an EMBL/GenBank/DDBJ whole genome shotgun (WGS) entry which is preliminary data.</text>
</comment>
<organism evidence="10 11">
    <name type="scientific">SAR86 cluster bacterium BACL1 MAG-120920-bin57</name>
    <dbReference type="NCBI Taxonomy" id="1655571"/>
    <lineage>
        <taxon>Bacteria</taxon>
        <taxon>Pseudomonadati</taxon>
        <taxon>Pseudomonadota</taxon>
        <taxon>Gammaproteobacteria</taxon>
        <taxon>SAR86 cluster</taxon>
    </lineage>
</organism>
<dbReference type="AlphaFoldDB" id="A0A0R2PXU7"/>
<evidence type="ECO:0000313" key="10">
    <source>
        <dbReference type="EMBL" id="KRO41005.1"/>
    </source>
</evidence>
<evidence type="ECO:0000256" key="5">
    <source>
        <dbReference type="ARBA" id="ARBA00022605"/>
    </source>
</evidence>
<dbReference type="PANTHER" id="PTHR11587">
    <property type="entry name" value="ARGININOSUCCINATE SYNTHASE"/>
    <property type="match status" value="1"/>
</dbReference>
<dbReference type="EC" id="6.3.4.5" evidence="2"/>
<comment type="pathway">
    <text evidence="1">Amino-acid biosynthesis; L-arginine biosynthesis; L-arginine from L-ornithine and carbamoyl phosphate: step 2/3.</text>
</comment>
<dbReference type="SUPFAM" id="SSF52402">
    <property type="entry name" value="Adenine nucleotide alpha hydrolases-like"/>
    <property type="match status" value="1"/>
</dbReference>
<dbReference type="CDD" id="cd01999">
    <property type="entry name" value="ASS"/>
    <property type="match status" value="1"/>
</dbReference>
<dbReference type="Pfam" id="PF20979">
    <property type="entry name" value="Arginosuc_syn_C"/>
    <property type="match status" value="1"/>
</dbReference>
<dbReference type="InterPro" id="IPR018223">
    <property type="entry name" value="Arginosuc_synth_CS"/>
</dbReference>
<gene>
    <name evidence="10" type="ORF">ABR63_07655</name>
</gene>
<evidence type="ECO:0000256" key="3">
    <source>
        <dbReference type="ARBA" id="ARBA00022571"/>
    </source>
</evidence>
<keyword evidence="7" id="KW-0067">ATP-binding</keyword>
<dbReference type="SUPFAM" id="SSF69864">
    <property type="entry name" value="Argininosuccinate synthetase, C-terminal domain"/>
    <property type="match status" value="1"/>
</dbReference>
<sequence length="398" mass="44474">MKKKIVLAFSGGLDTSFCIPYLLEQNYEVHTLFVNTGGTFSKEEQAITQRAMELGSTKHLNINVEKALWSEILTPLIYSGALYQNKYPALCSDRYLIVKESIKLCQKLKTKYIAHGCTGMGNDQVRFDLSIMAHGDYKIITPIREIQNITQNVRGYEEEYLKNKGFKVSSLHKKYSVNENLMGATISGSEIDVWEEPSKDSFVLCKLPHQYPKQSKSLTLKFLKGKVVALNNKKIAGPDLLRALNVLGGSFGIGRSVFASDTIIGLKGRFVFEAPGITILMAAHRALEECVLTDKQNTFKASVGQEWVNLVYRGFFFEPLRENLECFLLDSQQTVSGEVVVVLSPGKVESVAVHSKNILKSKEGVYAQSAKWSEAESKGFIKLIGQSTSTWSSIHYKK</sequence>
<dbReference type="GO" id="GO:0006526">
    <property type="term" value="P:L-arginine biosynthetic process"/>
    <property type="evidence" value="ECO:0007669"/>
    <property type="project" value="UniProtKB-UniPathway"/>
</dbReference>
<dbReference type="GO" id="GO:0005737">
    <property type="term" value="C:cytoplasm"/>
    <property type="evidence" value="ECO:0007669"/>
    <property type="project" value="TreeGrafter"/>
</dbReference>
<dbReference type="Proteomes" id="UP000050874">
    <property type="component" value="Unassembled WGS sequence"/>
</dbReference>
<dbReference type="GO" id="GO:0004055">
    <property type="term" value="F:argininosuccinate synthase activity"/>
    <property type="evidence" value="ECO:0007669"/>
    <property type="project" value="UniProtKB-EC"/>
</dbReference>
<dbReference type="UniPathway" id="UPA00068">
    <property type="reaction ID" value="UER00113"/>
</dbReference>
<dbReference type="EMBL" id="LIAV01000036">
    <property type="protein sequence ID" value="KRO41005.1"/>
    <property type="molecule type" value="Genomic_DNA"/>
</dbReference>
<evidence type="ECO:0000256" key="6">
    <source>
        <dbReference type="ARBA" id="ARBA00022741"/>
    </source>
</evidence>
<dbReference type="Pfam" id="PF00764">
    <property type="entry name" value="Arginosuc_synth"/>
    <property type="match status" value="1"/>
</dbReference>
<keyword evidence="3" id="KW-0055">Arginine biosynthesis</keyword>
<evidence type="ECO:0000313" key="11">
    <source>
        <dbReference type="Proteomes" id="UP000050874"/>
    </source>
</evidence>
<dbReference type="InterPro" id="IPR048267">
    <property type="entry name" value="Arginosuc_syn_N"/>
</dbReference>
<dbReference type="InterPro" id="IPR014729">
    <property type="entry name" value="Rossmann-like_a/b/a_fold"/>
</dbReference>
<evidence type="ECO:0000256" key="1">
    <source>
        <dbReference type="ARBA" id="ARBA00004967"/>
    </source>
</evidence>
<proteinExistence type="predicted"/>
<feature type="domain" description="Arginosuccinate synthase C-terminal" evidence="9">
    <location>
        <begin position="175"/>
        <end position="388"/>
    </location>
</feature>
<dbReference type="Gene3D" id="3.40.50.620">
    <property type="entry name" value="HUPs"/>
    <property type="match status" value="1"/>
</dbReference>
<evidence type="ECO:0000256" key="2">
    <source>
        <dbReference type="ARBA" id="ARBA00012286"/>
    </source>
</evidence>
<keyword evidence="6" id="KW-0547">Nucleotide-binding</keyword>